<comment type="caution">
    <text evidence="3">The sequence shown here is derived from an EMBL/GenBank/DDBJ whole genome shotgun (WGS) entry which is preliminary data.</text>
</comment>
<dbReference type="Proteomes" id="UP001595711">
    <property type="component" value="Unassembled WGS sequence"/>
</dbReference>
<protein>
    <recommendedName>
        <fullName evidence="2">CYTH domain-containing protein</fullName>
    </recommendedName>
</protein>
<dbReference type="InterPro" id="IPR012042">
    <property type="entry name" value="NeuTTM/CthTTM-like"/>
</dbReference>
<name>A0ABV7VEE2_9PROT</name>
<organism evidence="3 4">
    <name type="scientific">Ferrovibrio xuzhouensis</name>
    <dbReference type="NCBI Taxonomy" id="1576914"/>
    <lineage>
        <taxon>Bacteria</taxon>
        <taxon>Pseudomonadati</taxon>
        <taxon>Pseudomonadota</taxon>
        <taxon>Alphaproteobacteria</taxon>
        <taxon>Rhodospirillales</taxon>
        <taxon>Rhodospirillaceae</taxon>
        <taxon>Ferrovibrio</taxon>
    </lineage>
</organism>
<evidence type="ECO:0000259" key="2">
    <source>
        <dbReference type="PROSITE" id="PS51707"/>
    </source>
</evidence>
<dbReference type="InterPro" id="IPR033469">
    <property type="entry name" value="CYTH-like_dom_sf"/>
</dbReference>
<keyword evidence="4" id="KW-1185">Reference proteome</keyword>
<feature type="region of interest" description="Disordered" evidence="1">
    <location>
        <begin position="1"/>
        <end position="21"/>
    </location>
</feature>
<dbReference type="EMBL" id="JBHRYJ010000001">
    <property type="protein sequence ID" value="MFC3675307.1"/>
    <property type="molecule type" value="Genomic_DNA"/>
</dbReference>
<dbReference type="SMART" id="SM01118">
    <property type="entry name" value="CYTH"/>
    <property type="match status" value="1"/>
</dbReference>
<proteinExistence type="predicted"/>
<dbReference type="PROSITE" id="PS51707">
    <property type="entry name" value="CYTH"/>
    <property type="match status" value="1"/>
</dbReference>
<evidence type="ECO:0000256" key="1">
    <source>
        <dbReference type="SAM" id="MobiDB-lite"/>
    </source>
</evidence>
<feature type="domain" description="CYTH" evidence="2">
    <location>
        <begin position="20"/>
        <end position="187"/>
    </location>
</feature>
<dbReference type="InterPro" id="IPR023577">
    <property type="entry name" value="CYTH_domain"/>
</dbReference>
<dbReference type="PANTHER" id="PTHR40114">
    <property type="entry name" value="SLR0698 PROTEIN"/>
    <property type="match status" value="1"/>
</dbReference>
<dbReference type="RefSeq" id="WP_379723627.1">
    <property type="nucleotide sequence ID" value="NZ_JBHRYJ010000001.1"/>
</dbReference>
<dbReference type="Gene3D" id="2.40.320.10">
    <property type="entry name" value="Hypothetical Protein Pfu-838710-001"/>
    <property type="match status" value="1"/>
</dbReference>
<evidence type="ECO:0000313" key="4">
    <source>
        <dbReference type="Proteomes" id="UP001595711"/>
    </source>
</evidence>
<evidence type="ECO:0000313" key="3">
    <source>
        <dbReference type="EMBL" id="MFC3675307.1"/>
    </source>
</evidence>
<reference evidence="4" key="1">
    <citation type="journal article" date="2019" name="Int. J. Syst. Evol. Microbiol.">
        <title>The Global Catalogue of Microorganisms (GCM) 10K type strain sequencing project: providing services to taxonomists for standard genome sequencing and annotation.</title>
        <authorList>
            <consortium name="The Broad Institute Genomics Platform"/>
            <consortium name="The Broad Institute Genome Sequencing Center for Infectious Disease"/>
            <person name="Wu L."/>
            <person name="Ma J."/>
        </authorList>
    </citation>
    <scope>NUCLEOTIDE SEQUENCE [LARGE SCALE GENOMIC DNA]</scope>
    <source>
        <strain evidence="4">KCTC 42182</strain>
    </source>
</reference>
<dbReference type="PANTHER" id="PTHR40114:SF1">
    <property type="entry name" value="SLR0698 PROTEIN"/>
    <property type="match status" value="1"/>
</dbReference>
<sequence length="237" mass="25336">MTGIPPRDTRPAATGQPSMGTEIERKFLLRDTGVVAGLAGRPLVQGYFADVDGWSVRLRTAMHRDGRSQAWLTLKSQDAGAARREIEAEVEYDFAARMLADLPPEHLISKIRYRLPYTEVAIDNALAGTALAGKALVWEIDRFLERHHGLWLAEIELPRADYPLVLPAWLGPEVTADPRYRNTALARAAGPSPQSGGGLPLPPQPAATELAAAVHRLLAETVGGGTGTAAGGTAAHA</sequence>
<gene>
    <name evidence="3" type="ORF">ACFOOQ_07120</name>
</gene>
<dbReference type="SUPFAM" id="SSF55154">
    <property type="entry name" value="CYTH-like phosphatases"/>
    <property type="match status" value="1"/>
</dbReference>
<accession>A0ABV7VEE2</accession>